<evidence type="ECO:0000256" key="6">
    <source>
        <dbReference type="ARBA" id="ARBA00023186"/>
    </source>
</evidence>
<keyword evidence="3" id="KW-0963">Cytoplasm</keyword>
<name>A0ABP9XMH1_9FUNG</name>
<dbReference type="InterPro" id="IPR001611">
    <property type="entry name" value="Leu-rich_rpt"/>
</dbReference>
<dbReference type="InterPro" id="IPR003591">
    <property type="entry name" value="Leu-rich_rpt_typical-subtyp"/>
</dbReference>
<reference evidence="8 9" key="1">
    <citation type="submission" date="2024-04" db="EMBL/GenBank/DDBJ databases">
        <title>genome sequences of Mucor flavus KT1a and Helicostylum pulchrum KT1b strains isolation_sourced from the surface of a dry-aged beef.</title>
        <authorList>
            <person name="Toyotome T."/>
            <person name="Hosono M."/>
            <person name="Torimaru M."/>
            <person name="Fukuda K."/>
            <person name="Mikami N."/>
        </authorList>
    </citation>
    <scope>NUCLEOTIDE SEQUENCE [LARGE SCALE GENOMIC DNA]</scope>
    <source>
        <strain evidence="8 9">KT1b</strain>
    </source>
</reference>
<evidence type="ECO:0000259" key="7">
    <source>
        <dbReference type="PROSITE" id="PS50245"/>
    </source>
</evidence>
<dbReference type="InterPro" id="IPR044079">
    <property type="entry name" value="Ubl_TBCE"/>
</dbReference>
<dbReference type="PROSITE" id="PS50245">
    <property type="entry name" value="CAP_GLY_2"/>
    <property type="match status" value="1"/>
</dbReference>
<accession>A0ABP9XMH1</accession>
<sequence length="536" mass="61089">MSAPNTIHIGSRIQVGKDRATVLYIGPVKGTKGEWLGIEWDDRNRGKHDGLHGETRYFSCRYPTSGSFIRYHAEKVITGGNFLKALMDRYTVEDEITTIKGEEYVKEKDVGELYFGGNKQIVVETVGFEKILRQLKQVNMLKVVGLAEQCIQSAGEPNEILQAKLAIEDLDLSRNLISNWDTISDITKQLPNLNILRLNQSRLAPPPTHALSFSNLKILSLSQTLIPWEHVETLSYQLPQLEDLQLGGNELKELGVITGFRNLKCLNLEDNLIGEWEQVEKLGSLPNLEVLFLNHNQLTRIERPRTNDMFAKLRFLRIEFNKIDNWASLNALNDYPGLTKLRCKENPIFADMNIELQATHVVGRIKNVTTVNGNTVTNRERTDLERFYLVSCTKDGPTHEAISAIHPRYTELCKIHGEPNLQSKSADSQSSLKNRLITINIRQREIGSEELLLTRYEKDLPTVISSISKRFLPTMTIRNVKNMIQRLLKIPATKQQLFLLQTVQHDNGDLISMDMNDDLRDLKFYSISDGDEILVL</sequence>
<keyword evidence="4" id="KW-0433">Leucine-rich repeat</keyword>
<evidence type="ECO:0000313" key="8">
    <source>
        <dbReference type="EMBL" id="GAA5795988.1"/>
    </source>
</evidence>
<evidence type="ECO:0000256" key="5">
    <source>
        <dbReference type="ARBA" id="ARBA00022737"/>
    </source>
</evidence>
<keyword evidence="6" id="KW-0143">Chaperone</keyword>
<dbReference type="Gene3D" id="3.80.10.10">
    <property type="entry name" value="Ribonuclease Inhibitor"/>
    <property type="match status" value="2"/>
</dbReference>
<dbReference type="PANTHER" id="PTHR15140:SF31">
    <property type="entry name" value="TUBULIN-SPECIFIC CHAPERONE E"/>
    <property type="match status" value="1"/>
</dbReference>
<comment type="similarity">
    <text evidence="2">Belongs to the TBCE family.</text>
</comment>
<dbReference type="Gene3D" id="2.30.30.190">
    <property type="entry name" value="CAP Gly-rich-like domain"/>
    <property type="match status" value="1"/>
</dbReference>
<keyword evidence="5" id="KW-0677">Repeat</keyword>
<dbReference type="Gene3D" id="3.10.20.90">
    <property type="entry name" value="Phosphatidylinositol 3-kinase Catalytic Subunit, Chain A, domain 1"/>
    <property type="match status" value="1"/>
</dbReference>
<dbReference type="EMBL" id="BAABUJ010000005">
    <property type="protein sequence ID" value="GAA5795988.1"/>
    <property type="molecule type" value="Genomic_DNA"/>
</dbReference>
<organism evidence="8 9">
    <name type="scientific">Helicostylum pulchrum</name>
    <dbReference type="NCBI Taxonomy" id="562976"/>
    <lineage>
        <taxon>Eukaryota</taxon>
        <taxon>Fungi</taxon>
        <taxon>Fungi incertae sedis</taxon>
        <taxon>Mucoromycota</taxon>
        <taxon>Mucoromycotina</taxon>
        <taxon>Mucoromycetes</taxon>
        <taxon>Mucorales</taxon>
        <taxon>Mucorineae</taxon>
        <taxon>Mucoraceae</taxon>
        <taxon>Helicostylum</taxon>
    </lineage>
</organism>
<evidence type="ECO:0000313" key="9">
    <source>
        <dbReference type="Proteomes" id="UP001476247"/>
    </source>
</evidence>
<dbReference type="InterPro" id="IPR032675">
    <property type="entry name" value="LRR_dom_sf"/>
</dbReference>
<evidence type="ECO:0000256" key="3">
    <source>
        <dbReference type="ARBA" id="ARBA00022490"/>
    </source>
</evidence>
<dbReference type="PROSITE" id="PS51450">
    <property type="entry name" value="LRR"/>
    <property type="match status" value="2"/>
</dbReference>
<dbReference type="InterPro" id="IPR000938">
    <property type="entry name" value="CAP-Gly_domain"/>
</dbReference>
<dbReference type="CDD" id="cd17044">
    <property type="entry name" value="Ubl_TBCE"/>
    <property type="match status" value="1"/>
</dbReference>
<protein>
    <recommendedName>
        <fullName evidence="7">CAP-Gly domain-containing protein</fullName>
    </recommendedName>
</protein>
<evidence type="ECO:0000256" key="2">
    <source>
        <dbReference type="ARBA" id="ARBA00006286"/>
    </source>
</evidence>
<dbReference type="SUPFAM" id="SSF54236">
    <property type="entry name" value="Ubiquitin-like"/>
    <property type="match status" value="1"/>
</dbReference>
<proteinExistence type="inferred from homology"/>
<dbReference type="SMART" id="SM00369">
    <property type="entry name" value="LRR_TYP"/>
    <property type="match status" value="2"/>
</dbReference>
<dbReference type="SMART" id="SM01052">
    <property type="entry name" value="CAP_GLY"/>
    <property type="match status" value="1"/>
</dbReference>
<dbReference type="SUPFAM" id="SSF52047">
    <property type="entry name" value="RNI-like"/>
    <property type="match status" value="1"/>
</dbReference>
<gene>
    <name evidence="8" type="ORF">HPULCUR_001353</name>
</gene>
<dbReference type="InterPro" id="IPR000626">
    <property type="entry name" value="Ubiquitin-like_dom"/>
</dbReference>
<dbReference type="SUPFAM" id="SSF74924">
    <property type="entry name" value="Cap-Gly domain"/>
    <property type="match status" value="1"/>
</dbReference>
<evidence type="ECO:0000256" key="4">
    <source>
        <dbReference type="ARBA" id="ARBA00022614"/>
    </source>
</evidence>
<feature type="domain" description="CAP-Gly" evidence="7">
    <location>
        <begin position="26"/>
        <end position="70"/>
    </location>
</feature>
<dbReference type="Pfam" id="PF14560">
    <property type="entry name" value="Ubiquitin_2"/>
    <property type="match status" value="1"/>
</dbReference>
<dbReference type="PANTHER" id="PTHR15140">
    <property type="entry name" value="TUBULIN-SPECIFIC CHAPERONE E"/>
    <property type="match status" value="1"/>
</dbReference>
<comment type="subcellular location">
    <subcellularLocation>
        <location evidence="1">Cytoplasm</location>
    </subcellularLocation>
</comment>
<keyword evidence="9" id="KW-1185">Reference proteome</keyword>
<dbReference type="InterPro" id="IPR029071">
    <property type="entry name" value="Ubiquitin-like_domsf"/>
</dbReference>
<dbReference type="Proteomes" id="UP001476247">
    <property type="component" value="Unassembled WGS sequence"/>
</dbReference>
<comment type="caution">
    <text evidence="8">The sequence shown here is derived from an EMBL/GenBank/DDBJ whole genome shotgun (WGS) entry which is preliminary data.</text>
</comment>
<evidence type="ECO:0000256" key="1">
    <source>
        <dbReference type="ARBA" id="ARBA00004496"/>
    </source>
</evidence>
<dbReference type="InterPro" id="IPR036859">
    <property type="entry name" value="CAP-Gly_dom_sf"/>
</dbReference>
<dbReference type="Pfam" id="PF01302">
    <property type="entry name" value="CAP_GLY"/>
    <property type="match status" value="1"/>
</dbReference>